<evidence type="ECO:0000313" key="1">
    <source>
        <dbReference type="EMBL" id="KAK7066975.1"/>
    </source>
</evidence>
<protein>
    <submittedName>
        <fullName evidence="1">Uncharacterized protein</fullName>
    </submittedName>
</protein>
<name>A0AAN8WIQ3_HALRR</name>
<gene>
    <name evidence="1" type="ORF">SK128_004320</name>
</gene>
<proteinExistence type="predicted"/>
<accession>A0AAN8WIQ3</accession>
<sequence length="61" mass="6850">MILQFKYYCTFASSLTYQAIHTGQESDIESMISPGIGFHHLADPTSRFSWFAPGPGIELPR</sequence>
<dbReference type="Proteomes" id="UP001381693">
    <property type="component" value="Unassembled WGS sequence"/>
</dbReference>
<evidence type="ECO:0000313" key="2">
    <source>
        <dbReference type="Proteomes" id="UP001381693"/>
    </source>
</evidence>
<comment type="caution">
    <text evidence="1">The sequence shown here is derived from an EMBL/GenBank/DDBJ whole genome shotgun (WGS) entry which is preliminary data.</text>
</comment>
<organism evidence="1 2">
    <name type="scientific">Halocaridina rubra</name>
    <name type="common">Hawaiian red shrimp</name>
    <dbReference type="NCBI Taxonomy" id="373956"/>
    <lineage>
        <taxon>Eukaryota</taxon>
        <taxon>Metazoa</taxon>
        <taxon>Ecdysozoa</taxon>
        <taxon>Arthropoda</taxon>
        <taxon>Crustacea</taxon>
        <taxon>Multicrustacea</taxon>
        <taxon>Malacostraca</taxon>
        <taxon>Eumalacostraca</taxon>
        <taxon>Eucarida</taxon>
        <taxon>Decapoda</taxon>
        <taxon>Pleocyemata</taxon>
        <taxon>Caridea</taxon>
        <taxon>Atyoidea</taxon>
        <taxon>Atyidae</taxon>
        <taxon>Halocaridina</taxon>
    </lineage>
</organism>
<dbReference type="EMBL" id="JAXCGZ010018966">
    <property type="protein sequence ID" value="KAK7066975.1"/>
    <property type="molecule type" value="Genomic_DNA"/>
</dbReference>
<dbReference type="AlphaFoldDB" id="A0AAN8WIQ3"/>
<keyword evidence="2" id="KW-1185">Reference proteome</keyword>
<reference evidence="1 2" key="1">
    <citation type="submission" date="2023-11" db="EMBL/GenBank/DDBJ databases">
        <title>Halocaridina rubra genome assembly.</title>
        <authorList>
            <person name="Smith C."/>
        </authorList>
    </citation>
    <scope>NUCLEOTIDE SEQUENCE [LARGE SCALE GENOMIC DNA]</scope>
    <source>
        <strain evidence="1">EP-1</strain>
        <tissue evidence="1">Whole</tissue>
    </source>
</reference>